<organism evidence="4">
    <name type="scientific">Medioppia subpectinata</name>
    <dbReference type="NCBI Taxonomy" id="1979941"/>
    <lineage>
        <taxon>Eukaryota</taxon>
        <taxon>Metazoa</taxon>
        <taxon>Ecdysozoa</taxon>
        <taxon>Arthropoda</taxon>
        <taxon>Chelicerata</taxon>
        <taxon>Arachnida</taxon>
        <taxon>Acari</taxon>
        <taxon>Acariformes</taxon>
        <taxon>Sarcoptiformes</taxon>
        <taxon>Oribatida</taxon>
        <taxon>Brachypylina</taxon>
        <taxon>Oppioidea</taxon>
        <taxon>Oppiidae</taxon>
        <taxon>Medioppia</taxon>
    </lineage>
</organism>
<feature type="non-terminal residue" evidence="4">
    <location>
        <position position="844"/>
    </location>
</feature>
<dbReference type="Pfam" id="PF23604">
    <property type="entry name" value="Ig_TRAPPC10"/>
    <property type="match status" value="1"/>
</dbReference>
<protein>
    <recommendedName>
        <fullName evidence="6">Trafficking protein particle complex subunit 10</fullName>
    </recommendedName>
</protein>
<evidence type="ECO:0000259" key="2">
    <source>
        <dbReference type="Pfam" id="PF23036"/>
    </source>
</evidence>
<dbReference type="Pfam" id="PF23036">
    <property type="entry name" value="TRAPPC10_1st"/>
    <property type="match status" value="1"/>
</dbReference>
<evidence type="ECO:0000259" key="3">
    <source>
        <dbReference type="Pfam" id="PF23604"/>
    </source>
</evidence>
<dbReference type="Pfam" id="PF11817">
    <property type="entry name" value="Foie-gras_1"/>
    <property type="match status" value="1"/>
</dbReference>
<accession>A0A7R9QAI4</accession>
<evidence type="ECO:0000313" key="5">
    <source>
        <dbReference type="Proteomes" id="UP000759131"/>
    </source>
</evidence>
<dbReference type="EMBL" id="CAJPIZ010021005">
    <property type="protein sequence ID" value="CAG2117485.1"/>
    <property type="molecule type" value="Genomic_DNA"/>
</dbReference>
<dbReference type="InterPro" id="IPR021773">
    <property type="entry name" value="TPC11"/>
</dbReference>
<name>A0A7R9QAI4_9ACAR</name>
<dbReference type="Proteomes" id="UP000759131">
    <property type="component" value="Unassembled WGS sequence"/>
</dbReference>
<feature type="non-terminal residue" evidence="4">
    <location>
        <position position="1"/>
    </location>
</feature>
<evidence type="ECO:0000313" key="4">
    <source>
        <dbReference type="EMBL" id="CAD7638557.1"/>
    </source>
</evidence>
<evidence type="ECO:0008006" key="6">
    <source>
        <dbReference type="Google" id="ProtNLM"/>
    </source>
</evidence>
<feature type="domain" description="TRAPPC10 Ig-like" evidence="3">
    <location>
        <begin position="679"/>
        <end position="780"/>
    </location>
</feature>
<dbReference type="OrthoDB" id="10256906at2759"/>
<dbReference type="InterPro" id="IPR045126">
    <property type="entry name" value="TRAPPC10/Trs130"/>
</dbReference>
<dbReference type="InterPro" id="IPR056913">
    <property type="entry name" value="TRAPPC10/Trs130_N"/>
</dbReference>
<dbReference type="GO" id="GO:0005829">
    <property type="term" value="C:cytosol"/>
    <property type="evidence" value="ECO:0007669"/>
    <property type="project" value="GOC"/>
</dbReference>
<dbReference type="PANTHER" id="PTHR13251">
    <property type="entry name" value="EPILEPSY HOLOPROSENCEPHALY CANDIDATE 1/TMEM1"/>
    <property type="match status" value="1"/>
</dbReference>
<proteinExistence type="predicted"/>
<dbReference type="PANTHER" id="PTHR13251:SF3">
    <property type="entry name" value="TRAFFICKING PROTEIN PARTICLE COMPLEX SUBUNIT 10"/>
    <property type="match status" value="1"/>
</dbReference>
<dbReference type="AlphaFoldDB" id="A0A7R9QAI4"/>
<dbReference type="GO" id="GO:1990071">
    <property type="term" value="C:TRAPPII protein complex"/>
    <property type="evidence" value="ECO:0007669"/>
    <property type="project" value="InterPro"/>
</dbReference>
<evidence type="ECO:0000259" key="1">
    <source>
        <dbReference type="Pfam" id="PF11817"/>
    </source>
</evidence>
<dbReference type="InterPro" id="IPR056917">
    <property type="entry name" value="Ig_TRAPPC10"/>
</dbReference>
<reference evidence="4" key="1">
    <citation type="submission" date="2020-11" db="EMBL/GenBank/DDBJ databases">
        <authorList>
            <person name="Tran Van P."/>
        </authorList>
    </citation>
    <scope>NUCLEOTIDE SEQUENCE</scope>
</reference>
<dbReference type="EMBL" id="OC875580">
    <property type="protein sequence ID" value="CAD7638557.1"/>
    <property type="molecule type" value="Genomic_DNA"/>
</dbReference>
<dbReference type="GO" id="GO:0034498">
    <property type="term" value="P:early endosome to Golgi transport"/>
    <property type="evidence" value="ECO:0007669"/>
    <property type="project" value="TreeGrafter"/>
</dbReference>
<gene>
    <name evidence="4" type="ORF">OSB1V03_LOCUS17438</name>
</gene>
<sequence>DFPAVKSTGGVERAISLLDGTSVSAGGGTGSSGHRNESKTADSYQQFLCRLRALLLSSYSRQLVRYEDYIRTVRESRTQANWNFFHFFGLQEQLAFAFEMLSLYDEALVQYDELDALFSQFVINSTAAPMPDWLSQLAVNYDLWHGLCLSPAVSKALRRQFAASVGIDGDDSTGGTAPATTTAPKTTLVELRNYLFARQSELLLLLNKPWELASRALPFLQNCVNELNILEITMTSGGIACWVFLSALEILHKCERYSDSSQMESYSRHTVGLWSYARNKLAELGALCGLMPGMTMTSEHLHVVVGLIAGMGDDPRTGETPLSPQERLKEALSGQEAFLKHYLEISELTMGTYKHIGRMRFARFIGKELSELYIKMSKPQKAMPFLLDLEKVFLREKWPQLLNEIRVLLLRCYQQTGDSRREFKVRCQLAANPLLTDDQRREHCAAAERLIAGNKAAAQPLVVPMDELFDVRDVRLALAEDNFTVTNRTVELDAKIVSNFPKEILCDRVFVSLTAEPLMGSHLAKHKTSVAAAAKSCPHMDDAPDNLKSAANIVKLIPRPQLETFHTSISVGVKCNNTSKLLLRRSDSHGFILGQDREPEVLDTGHAFTARAVTIKPGENAVRLQYSTRESGTFVATQLVLNWDSGANVVGTTGGDLSRHLCFAVIAEEPTLRVLQLTTLDGRASDILAGVEQSIELQLNCGSSSLPARLPLTIRASHGLQIRLETDVRDPQALYDEIQFPLPVSLKPFQTYEIPLIIKTKLFAQKECTSIQHELTMTWTTPTDTTAAAGTTPTTPTSAVPAPVPTMKLISTQFHLLPPFLATHQLHTCDRRKFIEILVNCTAK</sequence>
<dbReference type="GO" id="GO:0006891">
    <property type="term" value="P:intra-Golgi vesicle-mediated transport"/>
    <property type="evidence" value="ECO:0007669"/>
    <property type="project" value="TreeGrafter"/>
</dbReference>
<keyword evidence="5" id="KW-1185">Reference proteome</keyword>
<feature type="domain" description="Trafficking protein particle complex subunit 11" evidence="1">
    <location>
        <begin position="358"/>
        <end position="431"/>
    </location>
</feature>
<feature type="domain" description="TRAPPC10/Trs130 N-terminal" evidence="2">
    <location>
        <begin position="34"/>
        <end position="161"/>
    </location>
</feature>